<evidence type="ECO:0000313" key="11">
    <source>
        <dbReference type="EMBL" id="KLO06633.1"/>
    </source>
</evidence>
<evidence type="ECO:0000256" key="1">
    <source>
        <dbReference type="ARBA" id="ARBA00004141"/>
    </source>
</evidence>
<name>A0A0H2RAV5_9AGAM</name>
<feature type="transmembrane region" description="Helical" evidence="10">
    <location>
        <begin position="78"/>
        <end position="96"/>
    </location>
</feature>
<organism evidence="11 12">
    <name type="scientific">Schizopora paradoxa</name>
    <dbReference type="NCBI Taxonomy" id="27342"/>
    <lineage>
        <taxon>Eukaryota</taxon>
        <taxon>Fungi</taxon>
        <taxon>Dikarya</taxon>
        <taxon>Basidiomycota</taxon>
        <taxon>Agaricomycotina</taxon>
        <taxon>Agaricomycetes</taxon>
        <taxon>Hymenochaetales</taxon>
        <taxon>Schizoporaceae</taxon>
        <taxon>Schizopora</taxon>
    </lineage>
</organism>
<sequence>MTTITRNLPWFIRNPGVNLIGEKCYASLVEELQLGDSECLKFALSKGLGVGIVVGGSIAKVPQALNILFAGSARGLSLSAYVLETLAYAITLVYSYRNEFPFSTYGENFFLTLQNSVITTLIVYFPSTALKSGRSNVGGAFITILALIAGAALLLVTPAPTLSLLQAATVPLGVLSKLPQITANYRARSTGQLSVVAVGSQIAGCLARLFTTATEVGDTMLFLGFAVALVLNCVLGAQMWMYWNADRDDVEMDMGKLQVGEKGKEWARSGQVDIVIPPGTPTAPSSNTPSGRRWSRKVD</sequence>
<evidence type="ECO:0000256" key="4">
    <source>
        <dbReference type="ARBA" id="ARBA00022737"/>
    </source>
</evidence>
<evidence type="ECO:0000313" key="12">
    <source>
        <dbReference type="Proteomes" id="UP000053477"/>
    </source>
</evidence>
<feature type="transmembrane region" description="Helical" evidence="10">
    <location>
        <begin position="222"/>
        <end position="243"/>
    </location>
</feature>
<evidence type="ECO:0000256" key="5">
    <source>
        <dbReference type="ARBA" id="ARBA00022989"/>
    </source>
</evidence>
<evidence type="ECO:0000256" key="2">
    <source>
        <dbReference type="ARBA" id="ARBA00022448"/>
    </source>
</evidence>
<dbReference type="OrthoDB" id="271506at2759"/>
<keyword evidence="2" id="KW-0813">Transport</keyword>
<dbReference type="Proteomes" id="UP000053477">
    <property type="component" value="Unassembled WGS sequence"/>
</dbReference>
<protein>
    <recommendedName>
        <fullName evidence="8">Mannose-P-dolichol utilization defect 1 protein homolog</fullName>
    </recommendedName>
</protein>
<reference evidence="11 12" key="1">
    <citation type="submission" date="2015-04" db="EMBL/GenBank/DDBJ databases">
        <title>Complete genome sequence of Schizopora paradoxa KUC8140, a cosmopolitan wood degrader in East Asia.</title>
        <authorList>
            <consortium name="DOE Joint Genome Institute"/>
            <person name="Min B."/>
            <person name="Park H."/>
            <person name="Jang Y."/>
            <person name="Kim J.-J."/>
            <person name="Kim K.H."/>
            <person name="Pangilinan J."/>
            <person name="Lipzen A."/>
            <person name="Riley R."/>
            <person name="Grigoriev I.V."/>
            <person name="Spatafora J.W."/>
            <person name="Choi I.-G."/>
        </authorList>
    </citation>
    <scope>NUCLEOTIDE SEQUENCE [LARGE SCALE GENOMIC DNA]</scope>
    <source>
        <strain evidence="11 12">KUC8140</strain>
    </source>
</reference>
<comment type="subcellular location">
    <subcellularLocation>
        <location evidence="1 8">Membrane</location>
        <topology evidence="1 8">Multi-pass membrane protein</topology>
    </subcellularLocation>
</comment>
<keyword evidence="4" id="KW-0677">Repeat</keyword>
<dbReference type="AlphaFoldDB" id="A0A0H2RAV5"/>
<feature type="transmembrane region" description="Helical" evidence="10">
    <location>
        <begin position="137"/>
        <end position="156"/>
    </location>
</feature>
<proteinExistence type="inferred from homology"/>
<dbReference type="GO" id="GO:0016020">
    <property type="term" value="C:membrane"/>
    <property type="evidence" value="ECO:0007669"/>
    <property type="project" value="UniProtKB-SubCell"/>
</dbReference>
<dbReference type="PANTHER" id="PTHR12226">
    <property type="entry name" value="MANNOSE-P-DOLICHOL UTILIZATION DEFECT 1 LEC35 -RELATED"/>
    <property type="match status" value="1"/>
</dbReference>
<dbReference type="EMBL" id="KQ086191">
    <property type="protein sequence ID" value="KLO06633.1"/>
    <property type="molecule type" value="Genomic_DNA"/>
</dbReference>
<keyword evidence="6 8" id="KW-0472">Membrane</keyword>
<accession>A0A0H2RAV5</accession>
<evidence type="ECO:0000256" key="8">
    <source>
        <dbReference type="PIRNR" id="PIRNR023381"/>
    </source>
</evidence>
<feature type="region of interest" description="Disordered" evidence="9">
    <location>
        <begin position="275"/>
        <end position="299"/>
    </location>
</feature>
<comment type="similarity">
    <text evidence="7 8">Belongs to the MPDU1 (TC 2.A.43.3) family.</text>
</comment>
<dbReference type="FunFam" id="1.20.1280.290:FF:000006">
    <property type="entry name" value="mannose-P-dolichol utilization defect 1 protein"/>
    <property type="match status" value="1"/>
</dbReference>
<evidence type="ECO:0000256" key="10">
    <source>
        <dbReference type="SAM" id="Phobius"/>
    </source>
</evidence>
<evidence type="ECO:0000256" key="6">
    <source>
        <dbReference type="ARBA" id="ARBA00023136"/>
    </source>
</evidence>
<dbReference type="Gene3D" id="1.20.1280.290">
    <property type="match status" value="2"/>
</dbReference>
<dbReference type="InterPro" id="IPR006603">
    <property type="entry name" value="PQ-loop_rpt"/>
</dbReference>
<keyword evidence="12" id="KW-1185">Reference proteome</keyword>
<dbReference type="PANTHER" id="PTHR12226:SF2">
    <property type="entry name" value="MANNOSE-P-DOLICHOL UTILIZATION DEFECT 1 PROTEIN"/>
    <property type="match status" value="1"/>
</dbReference>
<gene>
    <name evidence="11" type="ORF">SCHPADRAFT_1002241</name>
</gene>
<evidence type="ECO:0000256" key="9">
    <source>
        <dbReference type="SAM" id="MobiDB-lite"/>
    </source>
</evidence>
<dbReference type="InterPro" id="IPR016817">
    <property type="entry name" value="MannP-dilichol_defect-1"/>
</dbReference>
<evidence type="ECO:0000256" key="3">
    <source>
        <dbReference type="ARBA" id="ARBA00022692"/>
    </source>
</evidence>
<keyword evidence="3 8" id="KW-0812">Transmembrane</keyword>
<dbReference type="PIRSF" id="PIRSF023381">
    <property type="entry name" value="MannP-dilichol_defect-1p"/>
    <property type="match status" value="1"/>
</dbReference>
<keyword evidence="5 8" id="KW-1133">Transmembrane helix</keyword>
<dbReference type="SMART" id="SM00679">
    <property type="entry name" value="CTNS"/>
    <property type="match status" value="2"/>
</dbReference>
<feature type="transmembrane region" description="Helical" evidence="10">
    <location>
        <begin position="108"/>
        <end position="125"/>
    </location>
</feature>
<evidence type="ECO:0000256" key="7">
    <source>
        <dbReference type="ARBA" id="ARBA00038475"/>
    </source>
</evidence>
<dbReference type="InParanoid" id="A0A0H2RAV5"/>
<dbReference type="Pfam" id="PF04193">
    <property type="entry name" value="PQ-loop"/>
    <property type="match status" value="2"/>
</dbReference>
<dbReference type="STRING" id="27342.A0A0H2RAV5"/>